<dbReference type="InterPro" id="IPR006047">
    <property type="entry name" value="GH13_cat_dom"/>
</dbReference>
<gene>
    <name evidence="5" type="ORF">HD601_002416</name>
</gene>
<dbReference type="SUPFAM" id="SSF51445">
    <property type="entry name" value="(Trans)glycosidases"/>
    <property type="match status" value="1"/>
</dbReference>
<dbReference type="Gene3D" id="3.90.400.10">
    <property type="entry name" value="Oligo-1,6-glucosidase, Domain 2"/>
    <property type="match status" value="1"/>
</dbReference>
<dbReference type="EMBL" id="JACHMM010000001">
    <property type="protein sequence ID" value="MBB5787841.1"/>
    <property type="molecule type" value="Genomic_DNA"/>
</dbReference>
<dbReference type="Pfam" id="PF00128">
    <property type="entry name" value="Alpha-amylase"/>
    <property type="match status" value="1"/>
</dbReference>
<dbReference type="FunFam" id="3.90.400.10:FF:000002">
    <property type="entry name" value="Sucrose isomerase"/>
    <property type="match status" value="1"/>
</dbReference>
<dbReference type="SMART" id="SM00642">
    <property type="entry name" value="Aamy"/>
    <property type="match status" value="1"/>
</dbReference>
<organism evidence="5 6">
    <name type="scientific">Jiangella mangrovi</name>
    <dbReference type="NCBI Taxonomy" id="1524084"/>
    <lineage>
        <taxon>Bacteria</taxon>
        <taxon>Bacillati</taxon>
        <taxon>Actinomycetota</taxon>
        <taxon>Actinomycetes</taxon>
        <taxon>Jiangellales</taxon>
        <taxon>Jiangellaceae</taxon>
        <taxon>Jiangella</taxon>
    </lineage>
</organism>
<keyword evidence="2" id="KW-0378">Hydrolase</keyword>
<evidence type="ECO:0000256" key="2">
    <source>
        <dbReference type="ARBA" id="ARBA00022801"/>
    </source>
</evidence>
<dbReference type="PANTHER" id="PTHR10357:SF179">
    <property type="entry name" value="NEUTRAL AND BASIC AMINO ACID TRANSPORT PROTEIN RBAT"/>
    <property type="match status" value="1"/>
</dbReference>
<dbReference type="InterPro" id="IPR031329">
    <property type="entry name" value="NEUT/ALK_ceramidase_N"/>
</dbReference>
<protein>
    <submittedName>
        <fullName evidence="5">Glycosidase</fullName>
    </submittedName>
</protein>
<dbReference type="Proteomes" id="UP000542813">
    <property type="component" value="Unassembled WGS sequence"/>
</dbReference>
<dbReference type="InterPro" id="IPR017853">
    <property type="entry name" value="GH"/>
</dbReference>
<evidence type="ECO:0000313" key="6">
    <source>
        <dbReference type="Proteomes" id="UP000542813"/>
    </source>
</evidence>
<comment type="similarity">
    <text evidence="1">Belongs to the glycosyl hydrolase 13 family.</text>
</comment>
<dbReference type="GO" id="GO:0004556">
    <property type="term" value="F:alpha-amylase activity"/>
    <property type="evidence" value="ECO:0007669"/>
    <property type="project" value="TreeGrafter"/>
</dbReference>
<dbReference type="SUPFAM" id="SSF51011">
    <property type="entry name" value="Glycosyl hydrolase domain"/>
    <property type="match status" value="1"/>
</dbReference>
<comment type="caution">
    <text evidence="5">The sequence shown here is derived from an EMBL/GenBank/DDBJ whole genome shotgun (WGS) entry which is preliminary data.</text>
</comment>
<dbReference type="GO" id="GO:0009313">
    <property type="term" value="P:oligosaccharide catabolic process"/>
    <property type="evidence" value="ECO:0007669"/>
    <property type="project" value="TreeGrafter"/>
</dbReference>
<feature type="domain" description="Glycosyl hydrolase family 13 catalytic" evidence="4">
    <location>
        <begin position="434"/>
        <end position="814"/>
    </location>
</feature>
<keyword evidence="3 5" id="KW-0326">Glycosidase</keyword>
<dbReference type="AlphaFoldDB" id="A0A7W9LL64"/>
<dbReference type="PANTHER" id="PTHR10357">
    <property type="entry name" value="ALPHA-AMYLASE FAMILY MEMBER"/>
    <property type="match status" value="1"/>
</dbReference>
<name>A0A7W9LL64_9ACTN</name>
<dbReference type="RefSeq" id="WP_184822174.1">
    <property type="nucleotide sequence ID" value="NZ_JACHMM010000001.1"/>
</dbReference>
<evidence type="ECO:0000256" key="3">
    <source>
        <dbReference type="ARBA" id="ARBA00023295"/>
    </source>
</evidence>
<evidence type="ECO:0000313" key="5">
    <source>
        <dbReference type="EMBL" id="MBB5787841.1"/>
    </source>
</evidence>
<evidence type="ECO:0000259" key="4">
    <source>
        <dbReference type="SMART" id="SM00642"/>
    </source>
</evidence>
<dbReference type="Pfam" id="PF04734">
    <property type="entry name" value="Ceramidase_alk"/>
    <property type="match status" value="1"/>
</dbReference>
<dbReference type="InterPro" id="IPR045857">
    <property type="entry name" value="O16G_dom_2"/>
</dbReference>
<reference evidence="5 6" key="1">
    <citation type="submission" date="2020-08" db="EMBL/GenBank/DDBJ databases">
        <title>Sequencing the genomes of 1000 actinobacteria strains.</title>
        <authorList>
            <person name="Klenk H.-P."/>
        </authorList>
    </citation>
    <scope>NUCLEOTIDE SEQUENCE [LARGE SCALE GENOMIC DNA]</scope>
    <source>
        <strain evidence="5 6">DSM 102122</strain>
    </source>
</reference>
<sequence>MTVRIGFGRTDLTPPLGVELAGFGPFLGRRATSVHAPLYARAIAVASGVDGGRWVLVSCDLLGVSAAIVDDVVARVADATGWHPGEVVVHATHNHSGPATVENVGWGEPDERYVAGVAELIARACVEAIAALAPSTVRHAVVPLEEFAHNRMLPSRDPSLIDSGVHVLRVDHGGELAGFVASYSCHPVICCEETSAVHGDYPGEALRIVEAAHPGATGVFLQGALGDINPLYAHGPADESMVALELFAGRFADAVSAGLASAEPLPTDGDAVAVVKQEIPYELAPYDLDELRRRRDEGDEVTAVSLGRTVAALEAGEDVRRPLWMHALRLGPLTLLGYNVEVFHGIKRRLQEAVGENCLVLSTTNGWLGYAPTHDAYEPPADPYPAYEVPIIACHLPFRPDIEDDLVAAGVRAAGLVGGAGSDEDWWRGAVVYECHLPSFRDGSGDGIGDLEGLIEGLDYLRDLGVDAVWTGPFYRSPLLDQGFDVSDYLDVEPVFGSLEKFDRLVAAAHERGIRVIVDYIPNHTSDRHPWFVASRSSRDDPMRDWYVWRDPAPGGGVPNNWTSEAGGSVWEYDEPTGQYYLHSHLVEQPDLNWRNAEVRKALLDVLRFWLDRGADGVRIDVAHMLLKDPEFRDNPAAPGGNHNAFDLQHPDFGTQLHVHDRRHPDTFTALAEIRAVADEYAGSRLTIAEIEAMPWADWAEYYSAGMHLPFPFRLLETHWRADLLRSELAALYAALPDGAWPIVALGNHDRVRLATRLGPAQARVAAVLLLTLAATPCLLYADELGMTDQPVPVERQRDYFARTHGGVSRDPSRTPMPWTDGVNGGFSSAPEASLWLPVSHDVERLNVVAQLADPESMLRLYRALTRLRHASPALRRGSIAFDIPDGGTEAVLAYRRAHGNDQKLVLLNLTDRPASVPVAVTGRVLLSTVSAAGAPMRRVVAEEFELAAGEAVVIDVERDHADH</sequence>
<dbReference type="Gene3D" id="3.20.20.80">
    <property type="entry name" value="Glycosidases"/>
    <property type="match status" value="1"/>
</dbReference>
<accession>A0A7W9LL64</accession>
<proteinExistence type="inferred from homology"/>
<evidence type="ECO:0000256" key="1">
    <source>
        <dbReference type="ARBA" id="ARBA00008061"/>
    </source>
</evidence>
<keyword evidence="6" id="KW-1185">Reference proteome</keyword>